<comment type="caution">
    <text evidence="7">The sequence shown here is derived from an EMBL/GenBank/DDBJ whole genome shotgun (WGS) entry which is preliminary data.</text>
</comment>
<name>A0ABV3Y2J0_9ACTN</name>
<gene>
    <name evidence="7" type="ORF">AB6A68_07770</name>
</gene>
<evidence type="ECO:0000313" key="7">
    <source>
        <dbReference type="EMBL" id="MEX6429735.1"/>
    </source>
</evidence>
<evidence type="ECO:0000256" key="3">
    <source>
        <dbReference type="ARBA" id="ARBA00022989"/>
    </source>
</evidence>
<keyword evidence="4 5" id="KW-0472">Membrane</keyword>
<feature type="transmembrane region" description="Helical" evidence="5">
    <location>
        <begin position="50"/>
        <end position="71"/>
    </location>
</feature>
<organism evidence="7 8">
    <name type="scientific">Ferrimicrobium acidiphilum</name>
    <dbReference type="NCBI Taxonomy" id="121039"/>
    <lineage>
        <taxon>Bacteria</taxon>
        <taxon>Bacillati</taxon>
        <taxon>Actinomycetota</taxon>
        <taxon>Acidimicrobiia</taxon>
        <taxon>Acidimicrobiales</taxon>
        <taxon>Acidimicrobiaceae</taxon>
        <taxon>Ferrimicrobium</taxon>
    </lineage>
</organism>
<evidence type="ECO:0000259" key="6">
    <source>
        <dbReference type="Pfam" id="PF04138"/>
    </source>
</evidence>
<comment type="subcellular location">
    <subcellularLocation>
        <location evidence="1">Membrane</location>
        <topology evidence="1">Multi-pass membrane protein</topology>
    </subcellularLocation>
</comment>
<feature type="domain" description="GtrA/DPMS transmembrane" evidence="6">
    <location>
        <begin position="19"/>
        <end position="146"/>
    </location>
</feature>
<reference evidence="7 8" key="1">
    <citation type="submission" date="2024-07" db="EMBL/GenBank/DDBJ databases">
        <title>Draft Genome Sequence of Ferrimicrobium acidiphilum Strain YE2023, Isolated from a Pulp of Bioleach Reactor.</title>
        <authorList>
            <person name="Elkina Y.A."/>
            <person name="Bulaeva A.G."/>
            <person name="Beletsky A.V."/>
            <person name="Mardanov A.V."/>
        </authorList>
    </citation>
    <scope>NUCLEOTIDE SEQUENCE [LARGE SCALE GENOMIC DNA]</scope>
    <source>
        <strain evidence="7 8">YE2023</strain>
    </source>
</reference>
<feature type="transmembrane region" description="Helical" evidence="5">
    <location>
        <begin position="120"/>
        <end position="140"/>
    </location>
</feature>
<accession>A0ABV3Y2J0</accession>
<proteinExistence type="predicted"/>
<evidence type="ECO:0000256" key="4">
    <source>
        <dbReference type="ARBA" id="ARBA00023136"/>
    </source>
</evidence>
<dbReference type="InterPro" id="IPR007267">
    <property type="entry name" value="GtrA_DPMS_TM"/>
</dbReference>
<dbReference type="EMBL" id="JBFSHR010000023">
    <property type="protein sequence ID" value="MEX6429735.1"/>
    <property type="molecule type" value="Genomic_DNA"/>
</dbReference>
<protein>
    <submittedName>
        <fullName evidence="7">GtrA family protein</fullName>
    </submittedName>
</protein>
<dbReference type="Pfam" id="PF04138">
    <property type="entry name" value="GtrA_DPMS_TM"/>
    <property type="match status" value="1"/>
</dbReference>
<dbReference type="Proteomes" id="UP001560267">
    <property type="component" value="Unassembled WGS sequence"/>
</dbReference>
<keyword evidence="3 5" id="KW-1133">Transmembrane helix</keyword>
<feature type="transmembrane region" description="Helical" evidence="5">
    <location>
        <begin position="83"/>
        <end position="100"/>
    </location>
</feature>
<evidence type="ECO:0000256" key="2">
    <source>
        <dbReference type="ARBA" id="ARBA00022692"/>
    </source>
</evidence>
<evidence type="ECO:0000256" key="1">
    <source>
        <dbReference type="ARBA" id="ARBA00004141"/>
    </source>
</evidence>
<keyword evidence="2 5" id="KW-0812">Transmembrane</keyword>
<keyword evidence="8" id="KW-1185">Reference proteome</keyword>
<sequence length="156" mass="17891">MLSEEHYGRLRSLWSRFWRYATGSALTAVFSQLVLFLVFSVLRLENAKDAAITATLAGAVPSYFINRYWAWGKKSPSSLRREVVPYVLMAVTGLVFSTWFVDFSHSHASFLGTSRLTTDIVVQSSYLLSFVILWFGKFAFMHKWLFRSEPVMTSSH</sequence>
<feature type="transmembrane region" description="Helical" evidence="5">
    <location>
        <begin position="20"/>
        <end position="44"/>
    </location>
</feature>
<evidence type="ECO:0000256" key="5">
    <source>
        <dbReference type="SAM" id="Phobius"/>
    </source>
</evidence>
<evidence type="ECO:0000313" key="8">
    <source>
        <dbReference type="Proteomes" id="UP001560267"/>
    </source>
</evidence>